<accession>A0AAW2YVZ8</accession>
<evidence type="ECO:0000256" key="2">
    <source>
        <dbReference type="ARBA" id="ARBA00022475"/>
    </source>
</evidence>
<evidence type="ECO:0000256" key="4">
    <source>
        <dbReference type="ARBA" id="ARBA00022989"/>
    </source>
</evidence>
<protein>
    <submittedName>
        <fullName evidence="9">Cardiolipin synthase</fullName>
    </submittedName>
</protein>
<keyword evidence="5 6" id="KW-0472">Membrane</keyword>
<comment type="caution">
    <text evidence="9">The sequence shown here is derived from an EMBL/GenBank/DDBJ whole genome shotgun (WGS) entry which is preliminary data.</text>
</comment>
<proteinExistence type="predicted"/>
<evidence type="ECO:0000256" key="1">
    <source>
        <dbReference type="ARBA" id="ARBA00004651"/>
    </source>
</evidence>
<sequence length="95" mass="10261">MAGFTQISLLVAVVLLSCVQLSYCYDVAILGGSIGGGVGGLILLILDIIAIFEILNSGMPILNKLLWILLVLFFPLLGFILYCLCGRSRKDYHAV</sequence>
<gene>
    <name evidence="9" type="ORF">AKO1_012492</name>
</gene>
<feature type="domain" description="Cardiolipin synthase N-terminal" evidence="8">
    <location>
        <begin position="45"/>
        <end position="87"/>
    </location>
</feature>
<keyword evidence="4 6" id="KW-1133">Transmembrane helix</keyword>
<feature type="transmembrane region" description="Helical" evidence="6">
    <location>
        <begin position="65"/>
        <end position="82"/>
    </location>
</feature>
<dbReference type="GO" id="GO:0005886">
    <property type="term" value="C:plasma membrane"/>
    <property type="evidence" value="ECO:0007669"/>
    <property type="project" value="UniProtKB-SubCell"/>
</dbReference>
<keyword evidence="7" id="KW-0732">Signal</keyword>
<dbReference type="Proteomes" id="UP001431209">
    <property type="component" value="Unassembled WGS sequence"/>
</dbReference>
<evidence type="ECO:0000313" key="9">
    <source>
        <dbReference type="EMBL" id="KAL0481631.1"/>
    </source>
</evidence>
<feature type="signal peptide" evidence="7">
    <location>
        <begin position="1"/>
        <end position="24"/>
    </location>
</feature>
<name>A0AAW2YVZ8_9EUKA</name>
<evidence type="ECO:0000256" key="7">
    <source>
        <dbReference type="SAM" id="SignalP"/>
    </source>
</evidence>
<evidence type="ECO:0000313" key="10">
    <source>
        <dbReference type="Proteomes" id="UP001431209"/>
    </source>
</evidence>
<comment type="subcellular location">
    <subcellularLocation>
        <location evidence="1">Cell membrane</location>
        <topology evidence="1">Multi-pass membrane protein</topology>
    </subcellularLocation>
</comment>
<evidence type="ECO:0000256" key="3">
    <source>
        <dbReference type="ARBA" id="ARBA00022692"/>
    </source>
</evidence>
<evidence type="ECO:0000256" key="5">
    <source>
        <dbReference type="ARBA" id="ARBA00023136"/>
    </source>
</evidence>
<dbReference type="InterPro" id="IPR027379">
    <property type="entry name" value="CLS_N"/>
</dbReference>
<feature type="chain" id="PRO_5043935186" evidence="7">
    <location>
        <begin position="25"/>
        <end position="95"/>
    </location>
</feature>
<reference evidence="9 10" key="1">
    <citation type="submission" date="2024-03" db="EMBL/GenBank/DDBJ databases">
        <title>The Acrasis kona genome and developmental transcriptomes reveal deep origins of eukaryotic multicellular pathways.</title>
        <authorList>
            <person name="Sheikh S."/>
            <person name="Fu C.-J."/>
            <person name="Brown M.W."/>
            <person name="Baldauf S.L."/>
        </authorList>
    </citation>
    <scope>NUCLEOTIDE SEQUENCE [LARGE SCALE GENOMIC DNA]</scope>
    <source>
        <strain evidence="9 10">ATCC MYA-3509</strain>
    </source>
</reference>
<keyword evidence="3 6" id="KW-0812">Transmembrane</keyword>
<evidence type="ECO:0000259" key="8">
    <source>
        <dbReference type="Pfam" id="PF13396"/>
    </source>
</evidence>
<dbReference type="EMBL" id="JAOPGA020000780">
    <property type="protein sequence ID" value="KAL0481631.1"/>
    <property type="molecule type" value="Genomic_DNA"/>
</dbReference>
<keyword evidence="10" id="KW-1185">Reference proteome</keyword>
<feature type="transmembrane region" description="Helical" evidence="6">
    <location>
        <begin position="34"/>
        <end position="53"/>
    </location>
</feature>
<evidence type="ECO:0000256" key="6">
    <source>
        <dbReference type="SAM" id="Phobius"/>
    </source>
</evidence>
<keyword evidence="2" id="KW-1003">Cell membrane</keyword>
<dbReference type="Pfam" id="PF13396">
    <property type="entry name" value="PLDc_N"/>
    <property type="match status" value="1"/>
</dbReference>
<dbReference type="AlphaFoldDB" id="A0AAW2YVZ8"/>
<organism evidence="9 10">
    <name type="scientific">Acrasis kona</name>
    <dbReference type="NCBI Taxonomy" id="1008807"/>
    <lineage>
        <taxon>Eukaryota</taxon>
        <taxon>Discoba</taxon>
        <taxon>Heterolobosea</taxon>
        <taxon>Tetramitia</taxon>
        <taxon>Eutetramitia</taxon>
        <taxon>Acrasidae</taxon>
        <taxon>Acrasis</taxon>
    </lineage>
</organism>